<keyword evidence="2" id="KW-1185">Reference proteome</keyword>
<evidence type="ECO:0000313" key="2">
    <source>
        <dbReference type="Proteomes" id="UP001159427"/>
    </source>
</evidence>
<comment type="caution">
    <text evidence="1">The sequence shown here is derived from an EMBL/GenBank/DDBJ whole genome shotgun (WGS) entry which is preliminary data.</text>
</comment>
<dbReference type="EMBL" id="CALNXI010001127">
    <property type="protein sequence ID" value="CAH3156618.1"/>
    <property type="molecule type" value="Genomic_DNA"/>
</dbReference>
<name>A0ABN8Q4U8_9CNID</name>
<proteinExistence type="predicted"/>
<gene>
    <name evidence="1" type="ORF">PEVE_00002223</name>
</gene>
<organism evidence="1 2">
    <name type="scientific">Porites evermanni</name>
    <dbReference type="NCBI Taxonomy" id="104178"/>
    <lineage>
        <taxon>Eukaryota</taxon>
        <taxon>Metazoa</taxon>
        <taxon>Cnidaria</taxon>
        <taxon>Anthozoa</taxon>
        <taxon>Hexacorallia</taxon>
        <taxon>Scleractinia</taxon>
        <taxon>Fungiina</taxon>
        <taxon>Poritidae</taxon>
        <taxon>Porites</taxon>
    </lineage>
</organism>
<sequence>MNENFPSKTVPMSTRDPPWMTPLAKALLKKKAKAKCRSPDGCPINLKDRINAIVTENRKSLACGNMGSKAWWKKVDVLSKRKERSNPSFDEDSVRELNHYFANLCHDEDYIRPYPWTSRKTFLHHSLH</sequence>
<evidence type="ECO:0000313" key="1">
    <source>
        <dbReference type="EMBL" id="CAH3156618.1"/>
    </source>
</evidence>
<protein>
    <submittedName>
        <fullName evidence="1">Uncharacterized protein</fullName>
    </submittedName>
</protein>
<accession>A0ABN8Q4U8</accession>
<reference evidence="1 2" key="1">
    <citation type="submission" date="2022-05" db="EMBL/GenBank/DDBJ databases">
        <authorList>
            <consortium name="Genoscope - CEA"/>
            <person name="William W."/>
        </authorList>
    </citation>
    <scope>NUCLEOTIDE SEQUENCE [LARGE SCALE GENOMIC DNA]</scope>
</reference>
<dbReference type="Proteomes" id="UP001159427">
    <property type="component" value="Unassembled WGS sequence"/>
</dbReference>